<dbReference type="RefSeq" id="WP_034630614.1">
    <property type="nucleotide sequence ID" value="NZ_AXNT01000075.1"/>
</dbReference>
<proteinExistence type="predicted"/>
<gene>
    <name evidence="1" type="ORF">Q760_16370</name>
</gene>
<evidence type="ECO:0000313" key="2">
    <source>
        <dbReference type="Proteomes" id="UP000029833"/>
    </source>
</evidence>
<dbReference type="OrthoDB" id="7347529at2"/>
<evidence type="ECO:0000313" key="1">
    <source>
        <dbReference type="EMBL" id="KGM01929.1"/>
    </source>
</evidence>
<evidence type="ECO:0008006" key="3">
    <source>
        <dbReference type="Google" id="ProtNLM"/>
    </source>
</evidence>
<dbReference type="Pfam" id="PF06475">
    <property type="entry name" value="Glycolipid_bind"/>
    <property type="match status" value="1"/>
</dbReference>
<dbReference type="AlphaFoldDB" id="A0A0A0B804"/>
<dbReference type="SUPFAM" id="SSF159275">
    <property type="entry name" value="PA1994-like"/>
    <property type="match status" value="1"/>
</dbReference>
<name>A0A0A0B804_9CELL</name>
<accession>A0A0A0B804</accession>
<sequence>MTLFADPPPFAAWQHRTARHGFEVVHVTAHDGGWRITSCTTAVEDGEPWVVDAVIDVDATWTTRQARVRGLSPAGERTVVLDADGSGGWRVDGEPDPRLDGCLDVDLESSAVTNALPVHRMRLAVGEGGPAPAAYVRAVGLGVERLEQTYTRVPHDGPGRRFAYTAPAFDTACDLEVDAAGLVLEYPGIAVRRY</sequence>
<dbReference type="InterPro" id="IPR009467">
    <property type="entry name" value="Glycolipid-bd_prot_put"/>
</dbReference>
<reference evidence="1 2" key="1">
    <citation type="submission" date="2013-10" db="EMBL/GenBank/DDBJ databases">
        <authorList>
            <person name="Wang G."/>
            <person name="Zhuang W."/>
        </authorList>
    </citation>
    <scope>NUCLEOTIDE SEQUENCE [LARGE SCALE GENOMIC DNA]</scope>
    <source>
        <strain evidence="1 2">DSM 20118</strain>
    </source>
</reference>
<dbReference type="EMBL" id="AXNT01000075">
    <property type="protein sequence ID" value="KGM01929.1"/>
    <property type="molecule type" value="Genomic_DNA"/>
</dbReference>
<dbReference type="STRING" id="1408250.Q760_16370"/>
<comment type="caution">
    <text evidence="1">The sequence shown here is derived from an EMBL/GenBank/DDBJ whole genome shotgun (WGS) entry which is preliminary data.</text>
</comment>
<organism evidence="1 2">
    <name type="scientific">Cellulomonas cellasea DSM 20118</name>
    <dbReference type="NCBI Taxonomy" id="1408250"/>
    <lineage>
        <taxon>Bacteria</taxon>
        <taxon>Bacillati</taxon>
        <taxon>Actinomycetota</taxon>
        <taxon>Actinomycetes</taxon>
        <taxon>Micrococcales</taxon>
        <taxon>Cellulomonadaceae</taxon>
        <taxon>Cellulomonas</taxon>
    </lineage>
</organism>
<dbReference type="Proteomes" id="UP000029833">
    <property type="component" value="Unassembled WGS sequence"/>
</dbReference>
<keyword evidence="2" id="KW-1185">Reference proteome</keyword>
<protein>
    <recommendedName>
        <fullName evidence="3">Glycolipid-binding domain-containing protein</fullName>
    </recommendedName>
</protein>